<comment type="caution">
    <text evidence="1">The sequence shown here is derived from an EMBL/GenBank/DDBJ whole genome shotgun (WGS) entry which is preliminary data.</text>
</comment>
<dbReference type="Proteomes" id="UP001596104">
    <property type="component" value="Unassembled WGS sequence"/>
</dbReference>
<proteinExistence type="predicted"/>
<name>A0ABW0HBS1_9HYPH</name>
<gene>
    <name evidence="1" type="ORF">ACFPPC_17955</name>
</gene>
<keyword evidence="2" id="KW-1185">Reference proteome</keyword>
<reference evidence="2" key="1">
    <citation type="journal article" date="2019" name="Int. J. Syst. Evol. Microbiol.">
        <title>The Global Catalogue of Microorganisms (GCM) 10K type strain sequencing project: providing services to taxonomists for standard genome sequencing and annotation.</title>
        <authorList>
            <consortium name="The Broad Institute Genomics Platform"/>
            <consortium name="The Broad Institute Genome Sequencing Center for Infectious Disease"/>
            <person name="Wu L."/>
            <person name="Ma J."/>
        </authorList>
    </citation>
    <scope>NUCLEOTIDE SEQUENCE [LARGE SCALE GENOMIC DNA]</scope>
    <source>
        <strain evidence="2">CGMCC 1.16326</strain>
    </source>
</reference>
<dbReference type="EMBL" id="JBHSLV010000031">
    <property type="protein sequence ID" value="MFC5394526.1"/>
    <property type="molecule type" value="Genomic_DNA"/>
</dbReference>
<organism evidence="1 2">
    <name type="scientific">Bosea vestrisii</name>
    <dbReference type="NCBI Taxonomy" id="151416"/>
    <lineage>
        <taxon>Bacteria</taxon>
        <taxon>Pseudomonadati</taxon>
        <taxon>Pseudomonadota</taxon>
        <taxon>Alphaproteobacteria</taxon>
        <taxon>Hyphomicrobiales</taxon>
        <taxon>Boseaceae</taxon>
        <taxon>Bosea</taxon>
    </lineage>
</organism>
<evidence type="ECO:0000313" key="2">
    <source>
        <dbReference type="Proteomes" id="UP001596104"/>
    </source>
</evidence>
<evidence type="ECO:0000313" key="1">
    <source>
        <dbReference type="EMBL" id="MFC5394526.1"/>
    </source>
</evidence>
<dbReference type="RefSeq" id="WP_377009890.1">
    <property type="nucleotide sequence ID" value="NZ_JBHSLV010000031.1"/>
</dbReference>
<protein>
    <submittedName>
        <fullName evidence="1">Uncharacterized protein</fullName>
    </submittedName>
</protein>
<accession>A0ABW0HBS1</accession>
<sequence>MREVQKNMTDVTLILRPRPIYGSALDGAVTRYVEGWGHDPVHDADDFFERLAIVPHALTVGGFIVDAETAIHISSAISCGMPVDVIYLDPEAWQYRARTASVSALQEMRIGSAADIKRFEGFVRRNGRLCGRSLKRPSVGFERPLLMLTIEPQRKKGPPSRQDDLQQAHLLDYM</sequence>